<sequence>MNLISTYAVLKNGLEYPLFWRFWRKTEHQNDKQTKLELARKMLLDLRSTCGERLWVAMDRWFLCKNFLNWLVEHNFDWVTKAKKNTVLYCKYFDPISRKEQYKKVNPKELLRTVYTKLSTLGKGGVIIIPDIHIKLPYNTTNRKGKPMRRWRYVPIAAVASTYRKEPVTVDGIIQEEDESATYRDAYLLISNRYDAPEEVAAVYVKRWRIEVFYRTVKQELGLTNCHSRSEASHFAHMELLFIAETLLCYARWECNKEGAEEALSHREMVRYLFNASHRICCCKQQIQVYFDTTGDRFSRFIEKFWPPHPFLWLWNWGYLPITA</sequence>
<feature type="domain" description="Transposase IS4-like" evidence="1">
    <location>
        <begin position="35"/>
        <end position="244"/>
    </location>
</feature>
<evidence type="ECO:0000313" key="3">
    <source>
        <dbReference type="Proteomes" id="UP000297597"/>
    </source>
</evidence>
<evidence type="ECO:0000313" key="2">
    <source>
        <dbReference type="EMBL" id="TEB09337.1"/>
    </source>
</evidence>
<dbReference type="GO" id="GO:0006313">
    <property type="term" value="P:DNA transposition"/>
    <property type="evidence" value="ECO:0007669"/>
    <property type="project" value="InterPro"/>
</dbReference>
<dbReference type="AlphaFoldDB" id="A0A4Y7RM10"/>
<reference evidence="2 3" key="1">
    <citation type="journal article" date="2018" name="Environ. Microbiol.">
        <title>Novel energy conservation strategies and behaviour of Pelotomaculum schinkii driving syntrophic propionate catabolism.</title>
        <authorList>
            <person name="Hidalgo-Ahumada C.A.P."/>
            <person name="Nobu M.K."/>
            <person name="Narihiro T."/>
            <person name="Tamaki H."/>
            <person name="Liu W.T."/>
            <person name="Kamagata Y."/>
            <person name="Stams A.J.M."/>
            <person name="Imachi H."/>
            <person name="Sousa D.Z."/>
        </authorList>
    </citation>
    <scope>NUCLEOTIDE SEQUENCE [LARGE SCALE GENOMIC DNA]</scope>
    <source>
        <strain evidence="2 3">MGP</strain>
    </source>
</reference>
<dbReference type="EMBL" id="QFFZ01000051">
    <property type="protein sequence ID" value="TEB09337.1"/>
    <property type="molecule type" value="Genomic_DNA"/>
</dbReference>
<proteinExistence type="predicted"/>
<dbReference type="Pfam" id="PF01609">
    <property type="entry name" value="DDE_Tnp_1"/>
    <property type="match status" value="1"/>
</dbReference>
<dbReference type="GO" id="GO:0004803">
    <property type="term" value="F:transposase activity"/>
    <property type="evidence" value="ECO:0007669"/>
    <property type="project" value="InterPro"/>
</dbReference>
<organism evidence="2 3">
    <name type="scientific">Pelotomaculum propionicicum</name>
    <dbReference type="NCBI Taxonomy" id="258475"/>
    <lineage>
        <taxon>Bacteria</taxon>
        <taxon>Bacillati</taxon>
        <taxon>Bacillota</taxon>
        <taxon>Clostridia</taxon>
        <taxon>Eubacteriales</taxon>
        <taxon>Desulfotomaculaceae</taxon>
        <taxon>Pelotomaculum</taxon>
    </lineage>
</organism>
<evidence type="ECO:0000259" key="1">
    <source>
        <dbReference type="Pfam" id="PF01609"/>
    </source>
</evidence>
<keyword evidence="3" id="KW-1185">Reference proteome</keyword>
<dbReference type="InterPro" id="IPR002559">
    <property type="entry name" value="Transposase_11"/>
</dbReference>
<dbReference type="InterPro" id="IPR012337">
    <property type="entry name" value="RNaseH-like_sf"/>
</dbReference>
<gene>
    <name evidence="2" type="ORF">Pmgp_03207</name>
</gene>
<dbReference type="Proteomes" id="UP000297597">
    <property type="component" value="Unassembled WGS sequence"/>
</dbReference>
<dbReference type="GO" id="GO:0003677">
    <property type="term" value="F:DNA binding"/>
    <property type="evidence" value="ECO:0007669"/>
    <property type="project" value="InterPro"/>
</dbReference>
<dbReference type="Gene3D" id="3.90.350.10">
    <property type="entry name" value="Transposase Inhibitor Protein From Tn5, Chain A, domain 1"/>
    <property type="match status" value="1"/>
</dbReference>
<dbReference type="SUPFAM" id="SSF53098">
    <property type="entry name" value="Ribonuclease H-like"/>
    <property type="match status" value="1"/>
</dbReference>
<protein>
    <recommendedName>
        <fullName evidence="1">Transposase IS4-like domain-containing protein</fullName>
    </recommendedName>
</protein>
<name>A0A4Y7RM10_9FIRM</name>
<accession>A0A4Y7RM10</accession>
<comment type="caution">
    <text evidence="2">The sequence shown here is derived from an EMBL/GenBank/DDBJ whole genome shotgun (WGS) entry which is preliminary data.</text>
</comment>
<dbReference type="RefSeq" id="WP_243119909.1">
    <property type="nucleotide sequence ID" value="NZ_QFFZ01000051.1"/>
</dbReference>